<evidence type="ECO:0000313" key="1">
    <source>
        <dbReference type="EMBL" id="KAJ3443283.1"/>
    </source>
</evidence>
<evidence type="ECO:0000313" key="2">
    <source>
        <dbReference type="Proteomes" id="UP001146793"/>
    </source>
</evidence>
<dbReference type="AlphaFoldDB" id="A0AAV7ZSD4"/>
<gene>
    <name evidence="1" type="ORF">M0812_09117</name>
</gene>
<name>A0AAV7ZSD4_9EUKA</name>
<comment type="caution">
    <text evidence="1">The sequence shown here is derived from an EMBL/GenBank/DDBJ whole genome shotgun (WGS) entry which is preliminary data.</text>
</comment>
<sequence>MSVLLQQFIFTNDSETVHQFCEDEEIPYFHFDTKKAFMQLKRFKRANNKSRRSFEKLLDCHGISNLEKSIQQTSCYDIPFKTLLDQAIKNNKLLSQKNSMFSSYLIKFRRERKQLKKLQQLWYHMSDLEKIAIGRGRELPNLSFELIIQLSTLTNQN</sequence>
<accession>A0AAV7ZSD4</accession>
<proteinExistence type="predicted"/>
<reference evidence="1" key="1">
    <citation type="submission" date="2022-08" db="EMBL/GenBank/DDBJ databases">
        <title>Novel sulphate-reducing endosymbionts in the free-living metamonad Anaeramoeba.</title>
        <authorList>
            <person name="Jerlstrom-Hultqvist J."/>
            <person name="Cepicka I."/>
            <person name="Gallot-Lavallee L."/>
            <person name="Salas-Leiva D."/>
            <person name="Curtis B.A."/>
            <person name="Zahonova K."/>
            <person name="Pipaliya S."/>
            <person name="Dacks J."/>
            <person name="Roger A.J."/>
        </authorList>
    </citation>
    <scope>NUCLEOTIDE SEQUENCE</scope>
    <source>
        <strain evidence="1">Busselton2</strain>
    </source>
</reference>
<protein>
    <submittedName>
        <fullName evidence="1">Uncharacterized protein</fullName>
    </submittedName>
</protein>
<dbReference type="EMBL" id="JANTQA010000023">
    <property type="protein sequence ID" value="KAJ3443283.1"/>
    <property type="molecule type" value="Genomic_DNA"/>
</dbReference>
<dbReference type="Proteomes" id="UP001146793">
    <property type="component" value="Unassembled WGS sequence"/>
</dbReference>
<organism evidence="1 2">
    <name type="scientific">Anaeramoeba flamelloides</name>
    <dbReference type="NCBI Taxonomy" id="1746091"/>
    <lineage>
        <taxon>Eukaryota</taxon>
        <taxon>Metamonada</taxon>
        <taxon>Anaeramoebidae</taxon>
        <taxon>Anaeramoeba</taxon>
    </lineage>
</organism>